<evidence type="ECO:0000256" key="1">
    <source>
        <dbReference type="ARBA" id="ARBA00004442"/>
    </source>
</evidence>
<dbReference type="PATRIC" id="fig|1349767.4.peg.142"/>
<feature type="signal peptide" evidence="3">
    <location>
        <begin position="1"/>
        <end position="22"/>
    </location>
</feature>
<dbReference type="eggNOG" id="COG3637">
    <property type="taxonomic scope" value="Bacteria"/>
</dbReference>
<dbReference type="GO" id="GO:0009279">
    <property type="term" value="C:cell outer membrane"/>
    <property type="evidence" value="ECO:0007669"/>
    <property type="project" value="UniProtKB-SubCell"/>
</dbReference>
<dbReference type="Proteomes" id="UP000027604">
    <property type="component" value="Chromosome I"/>
</dbReference>
<dbReference type="RefSeq" id="WP_038494197.1">
    <property type="nucleotide sequence ID" value="NZ_BCTH01000067.1"/>
</dbReference>
<dbReference type="InterPro" id="IPR027385">
    <property type="entry name" value="Beta-barrel_OMP"/>
</dbReference>
<keyword evidence="5" id="KW-0472">Membrane</keyword>
<dbReference type="OrthoDB" id="9130661at2"/>
<evidence type="ECO:0000256" key="3">
    <source>
        <dbReference type="SAM" id="SignalP"/>
    </source>
</evidence>
<dbReference type="Pfam" id="PF13505">
    <property type="entry name" value="OMP_b-brl"/>
    <property type="match status" value="1"/>
</dbReference>
<dbReference type="STRING" id="1349767.GJA_3547"/>
<dbReference type="Gene3D" id="2.40.160.20">
    <property type="match status" value="1"/>
</dbReference>
<gene>
    <name evidence="5" type="ORF">GJA_3547</name>
</gene>
<dbReference type="KEGG" id="jag:GJA_3547"/>
<dbReference type="InterPro" id="IPR006315">
    <property type="entry name" value="OM_autotransptr_brl_dom"/>
</dbReference>
<keyword evidence="5" id="KW-0812">Transmembrane</keyword>
<evidence type="ECO:0000256" key="2">
    <source>
        <dbReference type="ARBA" id="ARBA00022729"/>
    </source>
</evidence>
<comment type="subcellular location">
    <subcellularLocation>
        <location evidence="1">Cell outer membrane</location>
    </subcellularLocation>
</comment>
<protein>
    <submittedName>
        <fullName evidence="5">OmpA-like transmembrane domain protein</fullName>
    </submittedName>
</protein>
<dbReference type="NCBIfam" id="TIGR01414">
    <property type="entry name" value="autotrans_barl"/>
    <property type="match status" value="1"/>
</dbReference>
<evidence type="ECO:0000259" key="4">
    <source>
        <dbReference type="Pfam" id="PF13505"/>
    </source>
</evidence>
<feature type="domain" description="Outer membrane protein beta-barrel" evidence="4">
    <location>
        <begin position="8"/>
        <end position="182"/>
    </location>
</feature>
<evidence type="ECO:0000313" key="6">
    <source>
        <dbReference type="Proteomes" id="UP000027604"/>
    </source>
</evidence>
<proteinExistence type="predicted"/>
<dbReference type="AlphaFoldDB" id="W0VA64"/>
<organism evidence="5 6">
    <name type="scientific">Janthinobacterium agaricidamnosum NBRC 102515 = DSM 9628</name>
    <dbReference type="NCBI Taxonomy" id="1349767"/>
    <lineage>
        <taxon>Bacteria</taxon>
        <taxon>Pseudomonadati</taxon>
        <taxon>Pseudomonadota</taxon>
        <taxon>Betaproteobacteria</taxon>
        <taxon>Burkholderiales</taxon>
        <taxon>Oxalobacteraceae</taxon>
        <taxon>Janthinobacterium</taxon>
    </lineage>
</organism>
<name>W0VA64_9BURK</name>
<dbReference type="InterPro" id="IPR011250">
    <property type="entry name" value="OMP/PagP_B-barrel"/>
</dbReference>
<keyword evidence="6" id="KW-1185">Reference proteome</keyword>
<dbReference type="EMBL" id="HG322949">
    <property type="protein sequence ID" value="CDG84162.1"/>
    <property type="molecule type" value="Genomic_DNA"/>
</dbReference>
<accession>W0VA64</accession>
<feature type="chain" id="PRO_5004798193" evidence="3">
    <location>
        <begin position="23"/>
        <end position="182"/>
    </location>
</feature>
<evidence type="ECO:0000313" key="5">
    <source>
        <dbReference type="EMBL" id="CDG84162.1"/>
    </source>
</evidence>
<dbReference type="HOGENOM" id="CLU_1414139_0_0_4"/>
<reference evidence="5 6" key="1">
    <citation type="journal article" date="2015" name="Genome Announc.">
        <title>Genome Sequence of Mushroom Soft-Rot Pathogen Janthinobacterium agaricidamnosum.</title>
        <authorList>
            <person name="Graupner K."/>
            <person name="Lackner G."/>
            <person name="Hertweck C."/>
        </authorList>
    </citation>
    <scope>NUCLEOTIDE SEQUENCE [LARGE SCALE GENOMIC DNA]</scope>
    <source>
        <strain evidence="6">NBRC 102515 / DSM 9628</strain>
    </source>
</reference>
<dbReference type="SUPFAM" id="SSF56925">
    <property type="entry name" value="OMPA-like"/>
    <property type="match status" value="1"/>
</dbReference>
<sequence length="182" mass="19666">MNQKIIAVTIAAALSLPMLAHAEGAYLGANIGRSDLKADGDTRDQTAYKAYAGYDFTKNFGVEAAYVDFGKIKERDGNSSLSVKSSAFYVAATANWPLSEQFSLFAKAGASANRVKVDYSEPGFSENTKENKTSVMFGIGGVYAINKNLSVVAEYENFGKIYNRDGGDLKANLFSAGLRYKF</sequence>
<keyword evidence="2 3" id="KW-0732">Signal</keyword>